<name>A0A8X6UP36_NEPPI</name>
<gene>
    <name evidence="2" type="ORF">NPIL_327661</name>
</gene>
<accession>A0A8X6UP36</accession>
<proteinExistence type="predicted"/>
<evidence type="ECO:0000313" key="3">
    <source>
        <dbReference type="Proteomes" id="UP000887013"/>
    </source>
</evidence>
<comment type="caution">
    <text evidence="2">The sequence shown here is derived from an EMBL/GenBank/DDBJ whole genome shotgun (WGS) entry which is preliminary data.</text>
</comment>
<evidence type="ECO:0000256" key="1">
    <source>
        <dbReference type="SAM" id="MobiDB-lite"/>
    </source>
</evidence>
<reference evidence="2" key="1">
    <citation type="submission" date="2020-08" db="EMBL/GenBank/DDBJ databases">
        <title>Multicomponent nature underlies the extraordinary mechanical properties of spider dragline silk.</title>
        <authorList>
            <person name="Kono N."/>
            <person name="Nakamura H."/>
            <person name="Mori M."/>
            <person name="Yoshida Y."/>
            <person name="Ohtoshi R."/>
            <person name="Malay A.D."/>
            <person name="Moran D.A.P."/>
            <person name="Tomita M."/>
            <person name="Numata K."/>
            <person name="Arakawa K."/>
        </authorList>
    </citation>
    <scope>NUCLEOTIDE SEQUENCE</scope>
</reference>
<evidence type="ECO:0000313" key="2">
    <source>
        <dbReference type="EMBL" id="GFU33611.1"/>
    </source>
</evidence>
<sequence>MEKPTPITTSGIKFHIHCKGKELAEQAPTPDNKRKVPQAGPLLINQQTKPKRMQPRERDQQLAMASPVSVMVTNSVPRRICSQRTLPASHKVAEREHYQ</sequence>
<dbReference type="AlphaFoldDB" id="A0A8X6UP36"/>
<protein>
    <submittedName>
        <fullName evidence="2">Uncharacterized protein</fullName>
    </submittedName>
</protein>
<keyword evidence="3" id="KW-1185">Reference proteome</keyword>
<dbReference type="Proteomes" id="UP000887013">
    <property type="component" value="Unassembled WGS sequence"/>
</dbReference>
<organism evidence="2 3">
    <name type="scientific">Nephila pilipes</name>
    <name type="common">Giant wood spider</name>
    <name type="synonym">Nephila maculata</name>
    <dbReference type="NCBI Taxonomy" id="299642"/>
    <lineage>
        <taxon>Eukaryota</taxon>
        <taxon>Metazoa</taxon>
        <taxon>Ecdysozoa</taxon>
        <taxon>Arthropoda</taxon>
        <taxon>Chelicerata</taxon>
        <taxon>Arachnida</taxon>
        <taxon>Araneae</taxon>
        <taxon>Araneomorphae</taxon>
        <taxon>Entelegynae</taxon>
        <taxon>Araneoidea</taxon>
        <taxon>Nephilidae</taxon>
        <taxon>Nephila</taxon>
    </lineage>
</organism>
<dbReference type="EMBL" id="BMAW01034086">
    <property type="protein sequence ID" value="GFU33611.1"/>
    <property type="molecule type" value="Genomic_DNA"/>
</dbReference>
<feature type="region of interest" description="Disordered" evidence="1">
    <location>
        <begin position="24"/>
        <end position="62"/>
    </location>
</feature>